<evidence type="ECO:0000256" key="3">
    <source>
        <dbReference type="ARBA" id="ARBA00023237"/>
    </source>
</evidence>
<evidence type="ECO:0000256" key="1">
    <source>
        <dbReference type="ARBA" id="ARBA00004442"/>
    </source>
</evidence>
<dbReference type="EMBL" id="MUYB01000055">
    <property type="protein sequence ID" value="OOS00514.1"/>
    <property type="molecule type" value="Genomic_DNA"/>
</dbReference>
<keyword evidence="3" id="KW-0998">Cell outer membrane</keyword>
<dbReference type="STRING" id="123822.B0188_10715"/>
<reference evidence="4 5" key="1">
    <citation type="submission" date="2017-02" db="EMBL/GenBank/DDBJ databases">
        <title>Draft genome sequence of Haemophilus felis CCUG 31170 type strain.</title>
        <authorList>
            <person name="Engstrom-Jakobsson H."/>
            <person name="Salva-Serra F."/>
            <person name="Thorell K."/>
            <person name="Gonzales-Siles L."/>
            <person name="Karlsson R."/>
            <person name="Boulund F."/>
            <person name="Engstrand L."/>
            <person name="Kristiansson E."/>
            <person name="Moore E."/>
        </authorList>
    </citation>
    <scope>NUCLEOTIDE SEQUENCE [LARGE SCALE GENOMIC DNA]</scope>
    <source>
        <strain evidence="4 5">CCUG 31170</strain>
    </source>
</reference>
<dbReference type="GO" id="GO:0009279">
    <property type="term" value="C:cell outer membrane"/>
    <property type="evidence" value="ECO:0007669"/>
    <property type="project" value="UniProtKB-SubCell"/>
</dbReference>
<protein>
    <submittedName>
        <fullName evidence="4">Uncharacterized protein</fullName>
    </submittedName>
</protein>
<dbReference type="InterPro" id="IPR036942">
    <property type="entry name" value="Beta-barrel_TonB_sf"/>
</dbReference>
<keyword evidence="2" id="KW-0472">Membrane</keyword>
<organism evidence="4 5">
    <name type="scientific">[Haemophilus] felis</name>
    <dbReference type="NCBI Taxonomy" id="123822"/>
    <lineage>
        <taxon>Bacteria</taxon>
        <taxon>Pseudomonadati</taxon>
        <taxon>Pseudomonadota</taxon>
        <taxon>Gammaproteobacteria</taxon>
        <taxon>Pasteurellales</taxon>
        <taxon>Pasteurellaceae</taxon>
    </lineage>
</organism>
<accession>A0A1T0AUM2</accession>
<comment type="subcellular location">
    <subcellularLocation>
        <location evidence="1">Cell outer membrane</location>
    </subcellularLocation>
</comment>
<sequence length="106" mass="11678">MGVDVERRLTDSLSARVVGQFERTNWKENYVKEQGSAISPSILWQPSDNTSLAVFIENPSLQTRGQELPPNPTFAQALTQELVPSVEQKIGGKRNNALLADPVMAV</sequence>
<evidence type="ECO:0000256" key="2">
    <source>
        <dbReference type="ARBA" id="ARBA00023136"/>
    </source>
</evidence>
<dbReference type="Proteomes" id="UP000190023">
    <property type="component" value="Unassembled WGS sequence"/>
</dbReference>
<proteinExistence type="predicted"/>
<name>A0A1T0AUM2_9PAST</name>
<keyword evidence="5" id="KW-1185">Reference proteome</keyword>
<dbReference type="Gene3D" id="2.40.170.20">
    <property type="entry name" value="TonB-dependent receptor, beta-barrel domain"/>
    <property type="match status" value="1"/>
</dbReference>
<gene>
    <name evidence="4" type="ORF">B0188_10715</name>
</gene>
<evidence type="ECO:0000313" key="4">
    <source>
        <dbReference type="EMBL" id="OOS00514.1"/>
    </source>
</evidence>
<comment type="caution">
    <text evidence="4">The sequence shown here is derived from an EMBL/GenBank/DDBJ whole genome shotgun (WGS) entry which is preliminary data.</text>
</comment>
<evidence type="ECO:0000313" key="5">
    <source>
        <dbReference type="Proteomes" id="UP000190023"/>
    </source>
</evidence>
<dbReference type="AlphaFoldDB" id="A0A1T0AUM2"/>